<dbReference type="Pfam" id="PF16399">
    <property type="entry name" value="Aquarius_N_1st"/>
    <property type="match status" value="2"/>
</dbReference>
<evidence type="ECO:0000313" key="3">
    <source>
        <dbReference type="EMBL" id="CAD7459465.1"/>
    </source>
</evidence>
<dbReference type="InterPro" id="IPR032174">
    <property type="entry name" value="Aquarius_N"/>
</dbReference>
<reference evidence="3" key="1">
    <citation type="submission" date="2020-11" db="EMBL/GenBank/DDBJ databases">
        <authorList>
            <person name="Tran Van P."/>
        </authorList>
    </citation>
    <scope>NUCLEOTIDE SEQUENCE</scope>
</reference>
<proteinExistence type="predicted"/>
<evidence type="ECO:0000259" key="2">
    <source>
        <dbReference type="Pfam" id="PF16399"/>
    </source>
</evidence>
<evidence type="ECO:0000256" key="1">
    <source>
        <dbReference type="SAM" id="MobiDB-lite"/>
    </source>
</evidence>
<name>A0A7R9IJR6_9NEOP</name>
<protein>
    <recommendedName>
        <fullName evidence="2">RNA helicase aquarius N-terminal domain-containing protein</fullName>
    </recommendedName>
</protein>
<feature type="domain" description="RNA helicase aquarius N-terminal" evidence="2">
    <location>
        <begin position="371"/>
        <end position="493"/>
    </location>
</feature>
<organism evidence="3">
    <name type="scientific">Timema tahoe</name>
    <dbReference type="NCBI Taxonomy" id="61484"/>
    <lineage>
        <taxon>Eukaryota</taxon>
        <taxon>Metazoa</taxon>
        <taxon>Ecdysozoa</taxon>
        <taxon>Arthropoda</taxon>
        <taxon>Hexapoda</taxon>
        <taxon>Insecta</taxon>
        <taxon>Pterygota</taxon>
        <taxon>Neoptera</taxon>
        <taxon>Polyneoptera</taxon>
        <taxon>Phasmatodea</taxon>
        <taxon>Timematodea</taxon>
        <taxon>Timematoidea</taxon>
        <taxon>Timematidae</taxon>
        <taxon>Timema</taxon>
    </lineage>
</organism>
<dbReference type="AlphaFoldDB" id="A0A7R9IJR6"/>
<feature type="region of interest" description="Disordered" evidence="1">
    <location>
        <begin position="1"/>
        <end position="20"/>
    </location>
</feature>
<gene>
    <name evidence="3" type="ORF">TTEB3V08_LOCUS7417</name>
</gene>
<feature type="domain" description="RNA helicase aquarius N-terminal" evidence="2">
    <location>
        <begin position="25"/>
        <end position="179"/>
    </location>
</feature>
<dbReference type="EMBL" id="OE002887">
    <property type="protein sequence ID" value="CAD7459465.1"/>
    <property type="molecule type" value="Genomic_DNA"/>
</dbReference>
<sequence>MANSVESKKSKGPTPTVDQINADRVTQLASRYWAPYTVGNHLPFDEKVVDDIYITEIYGSNFSIRRIMMLEFSQYLENYLWPNYVTGTSSHAHMMSIVVMINEKFRERVPAWQPFKKLPEHFPGFFQQMLEACLLEGSLREQTALLVFLNHCFNSMEVELIRDQVKHLVSLAMWVSLQCMQWTAVLDVVDRLVLDVVDRAVLGMVDRVVLDMVDRAVLDVVDRAVQDVVDRAVLDVVDRVVLDAVDRAVLDVVDRVVLDVVDRVVLDAVDRAVLDMVGRAVLDMVDRAVLDVVDRAVLDVVDRVVLDAVDRVVINAVDRVVLDAVDIAVLDVVDRAVLDAVDRAVLDMVDRAVQDMVDRVVLDVVDRAVLDAVDRGRREQELHSVPKWRKYWKLIQKRDKPELKTKLEWERRFLQRLMIRFMKILESVPEDGEVNNDVVHYCERFLELIIDLEALLPTRRFFNTVLDDCHLVVRCHLASLTQRLEGNLFSQICLIRLIKRATVTIAILS</sequence>
<accession>A0A7R9IJR6</accession>